<dbReference type="PANTHER" id="PTHR42754">
    <property type="entry name" value="ENDOGLUCANASE"/>
    <property type="match status" value="1"/>
</dbReference>
<dbReference type="SUPFAM" id="SSF50998">
    <property type="entry name" value="Quinoprotein alcohol dehydrogenase-like"/>
    <property type="match status" value="1"/>
</dbReference>
<comment type="caution">
    <text evidence="2">The sequence shown here is derived from an EMBL/GenBank/DDBJ whole genome shotgun (WGS) entry which is preliminary data.</text>
</comment>
<dbReference type="InterPro" id="IPR011047">
    <property type="entry name" value="Quinoprotein_ADH-like_sf"/>
</dbReference>
<dbReference type="Proteomes" id="UP001162640">
    <property type="component" value="Unassembled WGS sequence"/>
</dbReference>
<accession>A0A9W7EY26</accession>
<feature type="signal peptide" evidence="1">
    <location>
        <begin position="1"/>
        <end position="19"/>
    </location>
</feature>
<name>A0A9W7EY26_9STRA</name>
<feature type="chain" id="PRO_5040945765" evidence="1">
    <location>
        <begin position="20"/>
        <end position="457"/>
    </location>
</feature>
<reference evidence="3" key="1">
    <citation type="journal article" date="2023" name="Commun. Biol.">
        <title>Genome analysis of Parmales, the sister group of diatoms, reveals the evolutionary specialization of diatoms from phago-mixotrophs to photoautotrophs.</title>
        <authorList>
            <person name="Ban H."/>
            <person name="Sato S."/>
            <person name="Yoshikawa S."/>
            <person name="Yamada K."/>
            <person name="Nakamura Y."/>
            <person name="Ichinomiya M."/>
            <person name="Sato N."/>
            <person name="Blanc-Mathieu R."/>
            <person name="Endo H."/>
            <person name="Kuwata A."/>
            <person name="Ogata H."/>
        </authorList>
    </citation>
    <scope>NUCLEOTIDE SEQUENCE [LARGE SCALE GENOMIC DNA]</scope>
</reference>
<evidence type="ECO:0000313" key="2">
    <source>
        <dbReference type="EMBL" id="GMH94033.1"/>
    </source>
</evidence>
<dbReference type="AlphaFoldDB" id="A0A9W7EY26"/>
<dbReference type="PANTHER" id="PTHR42754:SF1">
    <property type="entry name" value="LIPOPROTEIN"/>
    <property type="match status" value="1"/>
</dbReference>
<proteinExistence type="predicted"/>
<evidence type="ECO:0000256" key="1">
    <source>
        <dbReference type="SAM" id="SignalP"/>
    </source>
</evidence>
<keyword evidence="1" id="KW-0732">Signal</keyword>
<sequence length="457" mass="48992">MHCPIILCYLLALISTITASSPPSIKFATGFSNGSCEAHPHAGIELSDGGFFMVGDSVCYEDPSSPPRVKFAVKTDSTGELSWQVPLGNEGYNYGKNCLELQDGTLLVVGAASFGSNELRSVHRLDPLTGSTLSHTTFPTPENFEGGLDGLMGADLVYGEEMEVWVTGYVKGEGTQEGEEAMFLIGGGSMVAMKLKFPTISTSTKDPTVEFERIFDETDDDFTTPQGMRIIDTQTGSVIIVSTATPTVGSSLYQMSALSFSSSTPSKTLFRKIYPANDANSPASLTNGTMSHPYAMSTSGKDGGFVIAGHAYPASTRSHDEPLPVGRILRLDSTGSVVWDTRFREGPDDHNVECYGVSLTRDGGFIATCGFGCMPETCARPSTSENKVWQVLTHRVDEEGKQVWEELYTDTSKGNNAGENIISLREGGYAIFIDSTSWGDEGTGGNFGLMVLDSDTN</sequence>
<protein>
    <submittedName>
        <fullName evidence="2">Uncharacterized protein</fullName>
    </submittedName>
</protein>
<dbReference type="EMBL" id="BLQM01000543">
    <property type="protein sequence ID" value="GMH94033.1"/>
    <property type="molecule type" value="Genomic_DNA"/>
</dbReference>
<gene>
    <name evidence="2" type="ORF">TL16_g12792</name>
</gene>
<evidence type="ECO:0000313" key="3">
    <source>
        <dbReference type="Proteomes" id="UP001162640"/>
    </source>
</evidence>
<organism evidence="2 3">
    <name type="scientific">Triparma laevis f. inornata</name>
    <dbReference type="NCBI Taxonomy" id="1714386"/>
    <lineage>
        <taxon>Eukaryota</taxon>
        <taxon>Sar</taxon>
        <taxon>Stramenopiles</taxon>
        <taxon>Ochrophyta</taxon>
        <taxon>Bolidophyceae</taxon>
        <taxon>Parmales</taxon>
        <taxon>Triparmaceae</taxon>
        <taxon>Triparma</taxon>
    </lineage>
</organism>